<keyword evidence="3 7" id="KW-0812">Transmembrane</keyword>
<dbReference type="RefSeq" id="WP_069584492.1">
    <property type="nucleotide sequence ID" value="NZ_LMVM01000039.1"/>
</dbReference>
<dbReference type="InterPro" id="IPR050790">
    <property type="entry name" value="ExbB/TolQ_transport"/>
</dbReference>
<dbReference type="InterPro" id="IPR002898">
    <property type="entry name" value="MotA_ExbB_proton_chnl"/>
</dbReference>
<evidence type="ECO:0000256" key="6">
    <source>
        <dbReference type="RuleBase" id="RU004057"/>
    </source>
</evidence>
<dbReference type="EMBL" id="LMVM01000039">
    <property type="protein sequence ID" value="PAV03292.1"/>
    <property type="molecule type" value="Genomic_DNA"/>
</dbReference>
<name>A0A2A2H1P1_METBR</name>
<proteinExistence type="inferred from homology"/>
<keyword evidence="9" id="KW-0966">Cell projection</keyword>
<gene>
    <name evidence="9" type="ORF">ASJ80_04630</name>
</gene>
<keyword evidence="6" id="KW-0813">Transport</keyword>
<accession>A0A2A2H1P1</accession>
<dbReference type="AlphaFoldDB" id="A0A2A2H1P1"/>
<evidence type="ECO:0000313" key="10">
    <source>
        <dbReference type="Proteomes" id="UP000217784"/>
    </source>
</evidence>
<dbReference type="GO" id="GO:0005886">
    <property type="term" value="C:plasma membrane"/>
    <property type="evidence" value="ECO:0007669"/>
    <property type="project" value="UniProtKB-SubCell"/>
</dbReference>
<evidence type="ECO:0000259" key="8">
    <source>
        <dbReference type="Pfam" id="PF01618"/>
    </source>
</evidence>
<evidence type="ECO:0000256" key="2">
    <source>
        <dbReference type="ARBA" id="ARBA00022475"/>
    </source>
</evidence>
<dbReference type="OrthoDB" id="60560at2157"/>
<sequence length="219" mass="23835">MEIIGSEILSNLLYLIAQSLLIPVILVLLAFIVYAVLSLGSFLTEKFSKSKFDVDKTEALIRAISKSANPEEMAKHVQDSELPVDQKKVLVKIISNHDIGSKSRRALATKLIEEEELKFSNITQRTDILVRLGPTMGLMGTLIPLGPGLSALGTGDINSLAQALILAFNTTIAGLAAGSVGFIISRYRKKWYADDLSILDAIIDSTLEVLDKCQEKGSF</sequence>
<dbReference type="GO" id="GO:0017038">
    <property type="term" value="P:protein import"/>
    <property type="evidence" value="ECO:0007669"/>
    <property type="project" value="TreeGrafter"/>
</dbReference>
<dbReference type="Proteomes" id="UP000217784">
    <property type="component" value="Unassembled WGS sequence"/>
</dbReference>
<feature type="transmembrane region" description="Helical" evidence="7">
    <location>
        <begin position="161"/>
        <end position="184"/>
    </location>
</feature>
<dbReference type="PANTHER" id="PTHR30625:SF3">
    <property type="entry name" value="TOL-PAL SYSTEM PROTEIN TOLQ"/>
    <property type="match status" value="1"/>
</dbReference>
<keyword evidence="9" id="KW-0969">Cilium</keyword>
<evidence type="ECO:0000256" key="5">
    <source>
        <dbReference type="ARBA" id="ARBA00023136"/>
    </source>
</evidence>
<protein>
    <submittedName>
        <fullName evidence="9">Flagellar motor protein MotA</fullName>
    </submittedName>
</protein>
<keyword evidence="5 7" id="KW-0472">Membrane</keyword>
<comment type="caution">
    <text evidence="9">The sequence shown here is derived from an EMBL/GenBank/DDBJ whole genome shotgun (WGS) entry which is preliminary data.</text>
</comment>
<evidence type="ECO:0000256" key="4">
    <source>
        <dbReference type="ARBA" id="ARBA00022989"/>
    </source>
</evidence>
<evidence type="ECO:0000256" key="3">
    <source>
        <dbReference type="ARBA" id="ARBA00022692"/>
    </source>
</evidence>
<evidence type="ECO:0000256" key="7">
    <source>
        <dbReference type="SAM" id="Phobius"/>
    </source>
</evidence>
<feature type="transmembrane region" description="Helical" evidence="7">
    <location>
        <begin position="20"/>
        <end position="43"/>
    </location>
</feature>
<comment type="subcellular location">
    <subcellularLocation>
        <location evidence="1">Cell membrane</location>
        <topology evidence="1">Multi-pass membrane protein</topology>
    </subcellularLocation>
    <subcellularLocation>
        <location evidence="6">Membrane</location>
        <topology evidence="6">Multi-pass membrane protein</topology>
    </subcellularLocation>
</comment>
<dbReference type="PANTHER" id="PTHR30625">
    <property type="entry name" value="PROTEIN TOLQ"/>
    <property type="match status" value="1"/>
</dbReference>
<keyword evidence="6" id="KW-0653">Protein transport</keyword>
<keyword evidence="4 7" id="KW-1133">Transmembrane helix</keyword>
<keyword evidence="2" id="KW-1003">Cell membrane</keyword>
<evidence type="ECO:0000313" key="9">
    <source>
        <dbReference type="EMBL" id="PAV03292.1"/>
    </source>
</evidence>
<comment type="similarity">
    <text evidence="6">Belongs to the exbB/tolQ family.</text>
</comment>
<keyword evidence="9" id="KW-0282">Flagellum</keyword>
<keyword evidence="10" id="KW-1185">Reference proteome</keyword>
<organism evidence="9 10">
    <name type="scientific">Methanobacterium bryantii</name>
    <dbReference type="NCBI Taxonomy" id="2161"/>
    <lineage>
        <taxon>Archaea</taxon>
        <taxon>Methanobacteriati</taxon>
        <taxon>Methanobacteriota</taxon>
        <taxon>Methanomada group</taxon>
        <taxon>Methanobacteria</taxon>
        <taxon>Methanobacteriales</taxon>
        <taxon>Methanobacteriaceae</taxon>
        <taxon>Methanobacterium</taxon>
    </lineage>
</organism>
<dbReference type="Pfam" id="PF01618">
    <property type="entry name" value="MotA_ExbB"/>
    <property type="match status" value="1"/>
</dbReference>
<feature type="domain" description="MotA/TolQ/ExbB proton channel" evidence="8">
    <location>
        <begin position="100"/>
        <end position="190"/>
    </location>
</feature>
<feature type="transmembrane region" description="Helical" evidence="7">
    <location>
        <begin position="128"/>
        <end position="149"/>
    </location>
</feature>
<reference evidence="9 10" key="1">
    <citation type="journal article" date="2017" name="BMC Genomics">
        <title>Genomic analysis of methanogenic archaea reveals a shift towards energy conservation.</title>
        <authorList>
            <person name="Gilmore S.P."/>
            <person name="Henske J.K."/>
            <person name="Sexton J.A."/>
            <person name="Solomon K.V."/>
            <person name="Seppala S."/>
            <person name="Yoo J.I."/>
            <person name="Huyett L.M."/>
            <person name="Pressman A."/>
            <person name="Cogan J.Z."/>
            <person name="Kivenson V."/>
            <person name="Peng X."/>
            <person name="Tan Y."/>
            <person name="Valentine D.L."/>
            <person name="O'Malley M.A."/>
        </authorList>
    </citation>
    <scope>NUCLEOTIDE SEQUENCE [LARGE SCALE GENOMIC DNA]</scope>
    <source>
        <strain evidence="9 10">M.o.H.</strain>
    </source>
</reference>
<evidence type="ECO:0000256" key="1">
    <source>
        <dbReference type="ARBA" id="ARBA00004651"/>
    </source>
</evidence>